<dbReference type="Proteomes" id="UP000217083">
    <property type="component" value="Unassembled WGS sequence"/>
</dbReference>
<dbReference type="Pfam" id="PF04299">
    <property type="entry name" value="FMN_bind_2"/>
    <property type="match status" value="1"/>
</dbReference>
<proteinExistence type="predicted"/>
<name>A0A263BWE8_9BACI</name>
<organism evidence="1 2">
    <name type="scientific">Lottiidibacillus patelloidae</name>
    <dbReference type="NCBI Taxonomy" id="2670334"/>
    <lineage>
        <taxon>Bacteria</taxon>
        <taxon>Bacillati</taxon>
        <taxon>Bacillota</taxon>
        <taxon>Bacilli</taxon>
        <taxon>Bacillales</taxon>
        <taxon>Bacillaceae</taxon>
        <taxon>Lottiidibacillus</taxon>
    </lineage>
</organism>
<dbReference type="SUPFAM" id="SSF50475">
    <property type="entry name" value="FMN-binding split barrel"/>
    <property type="match status" value="1"/>
</dbReference>
<evidence type="ECO:0000313" key="1">
    <source>
        <dbReference type="EMBL" id="OZM58071.1"/>
    </source>
</evidence>
<keyword evidence="2" id="KW-1185">Reference proteome</keyword>
<gene>
    <name evidence="1" type="ORF">CIB95_00385</name>
</gene>
<dbReference type="PANTHER" id="PTHR35802">
    <property type="entry name" value="PROTEASE SYNTHASE AND SPORULATION PROTEIN PAI 2"/>
    <property type="match status" value="1"/>
</dbReference>
<dbReference type="PIRSF" id="PIRSF010372">
    <property type="entry name" value="PaiB"/>
    <property type="match status" value="1"/>
</dbReference>
<dbReference type="RefSeq" id="WP_094920371.1">
    <property type="nucleotide sequence ID" value="NZ_NPIA01000001.1"/>
</dbReference>
<reference evidence="2" key="1">
    <citation type="submission" date="2017-08" db="EMBL/GenBank/DDBJ databases">
        <authorList>
            <person name="Huang Z."/>
        </authorList>
    </citation>
    <scope>NUCLEOTIDE SEQUENCE [LARGE SCALE GENOMIC DNA]</scope>
    <source>
        <strain evidence="2">SA5d-4</strain>
    </source>
</reference>
<evidence type="ECO:0000313" key="2">
    <source>
        <dbReference type="Proteomes" id="UP000217083"/>
    </source>
</evidence>
<dbReference type="Gene3D" id="2.30.110.10">
    <property type="entry name" value="Electron Transport, Fmn-binding Protein, Chain A"/>
    <property type="match status" value="1"/>
</dbReference>
<dbReference type="EMBL" id="NPIA01000001">
    <property type="protein sequence ID" value="OZM58071.1"/>
    <property type="molecule type" value="Genomic_DNA"/>
</dbReference>
<accession>A0A263BWE8</accession>
<reference evidence="1 2" key="2">
    <citation type="submission" date="2017-09" db="EMBL/GenBank/DDBJ databases">
        <title>Bacillus patelloidae sp. nov., isolated from the intestinal tract of a marine limpet.</title>
        <authorList>
            <person name="Liu R."/>
            <person name="Dong C."/>
            <person name="Shao Z."/>
        </authorList>
    </citation>
    <scope>NUCLEOTIDE SEQUENCE [LARGE SCALE GENOMIC DNA]</scope>
    <source>
        <strain evidence="1 2">SA5d-4</strain>
    </source>
</reference>
<dbReference type="AlphaFoldDB" id="A0A263BWE8"/>
<protein>
    <submittedName>
        <fullName evidence="1">Transcriptional regulator</fullName>
    </submittedName>
</protein>
<dbReference type="InterPro" id="IPR012349">
    <property type="entry name" value="Split_barrel_FMN-bd"/>
</dbReference>
<comment type="caution">
    <text evidence="1">The sequence shown here is derived from an EMBL/GenBank/DDBJ whole genome shotgun (WGS) entry which is preliminary data.</text>
</comment>
<dbReference type="InterPro" id="IPR007396">
    <property type="entry name" value="TR_PAI2-type"/>
</dbReference>
<sequence>MYIPPHFQIKDNDIANRIMKENSFATVISTKDGLPEATQLPLLLDAENEYLYGHFARPNLQWKNIENGLVLVVFQGPHCYISPSWYETKTAVPTWNYVSVQVTGKAYLINDEQELTSYMRQLVQQYEDIDSTYKLEEVDANYLKGLNKGIQAFKIKINKIEGITKLSQNHSSERQALVIQNLEQKEAENERKIAALMKDNLHKGN</sequence>
<dbReference type="PANTHER" id="PTHR35802:SF1">
    <property type="entry name" value="PROTEASE SYNTHASE AND SPORULATION PROTEIN PAI 2"/>
    <property type="match status" value="1"/>
</dbReference>